<proteinExistence type="predicted"/>
<feature type="region of interest" description="Disordered" evidence="1">
    <location>
        <begin position="287"/>
        <end position="313"/>
    </location>
</feature>
<reference evidence="3 4" key="1">
    <citation type="submission" date="2014-11" db="EMBL/GenBank/DDBJ databases">
        <title>Genetic blueprint of the zoonotic pathogen Toxocara canis.</title>
        <authorList>
            <person name="Zhu X.-Q."/>
            <person name="Korhonen P.K."/>
            <person name="Cai H."/>
            <person name="Young N.D."/>
            <person name="Nejsum P."/>
            <person name="von Samson-Himmelstjerna G."/>
            <person name="Boag P.R."/>
            <person name="Tan P."/>
            <person name="Li Q."/>
            <person name="Min J."/>
            <person name="Yang Y."/>
            <person name="Wang X."/>
            <person name="Fang X."/>
            <person name="Hall R.S."/>
            <person name="Hofmann A."/>
            <person name="Sternberg P.W."/>
            <person name="Jex A.R."/>
            <person name="Gasser R.B."/>
        </authorList>
    </citation>
    <scope>NUCLEOTIDE SEQUENCE [LARGE SCALE GENOMIC DNA]</scope>
    <source>
        <strain evidence="3">PN_DK_2014</strain>
    </source>
</reference>
<evidence type="ECO:0000313" key="3">
    <source>
        <dbReference type="EMBL" id="KHN88483.1"/>
    </source>
</evidence>
<dbReference type="STRING" id="6265.A0A0B2W3C4"/>
<protein>
    <submittedName>
        <fullName evidence="3">Uncharacterized protein</fullName>
    </submittedName>
</protein>
<evidence type="ECO:0000313" key="4">
    <source>
        <dbReference type="Proteomes" id="UP000031036"/>
    </source>
</evidence>
<feature type="chain" id="PRO_5002077898" evidence="2">
    <location>
        <begin position="21"/>
        <end position="422"/>
    </location>
</feature>
<sequence>MSINDSSIKLLLLISIVVQSRHIPPNVYRWISENTHICSFIGADGTIKMNFLSEEEGLRCSLCPQYPSDIVPTQACATETSTNGSNVNLGCYPLPDICITELEMRYADFYRRAVVEERTPKENFIIQTTTQQTNRLMEMQSQIKLNVRKNDTISTEDSSSDSSVLDLRLQHSSMQASQVDMNLENDVEVQQGTTVIHQTSQPFSTTNAFETDRLVTQTTTVKPLKMTNDREIPAPETLFPFRHVVTETEPGSIRWTIGSGQSEALSQNPVIPTYRESTVTQLATTEEKYDNHSVGSRNELTATGNIETGGSNRTCKTISQKQHLSTTSAHYSPHPSALFDSYEQRVHYSVEQMPAKISSMSNGREKIARRVKRPSPNMRVKKKTKICKDSHQVVLMNTSTARIGQCPVNVKRIRIGCNRIVV</sequence>
<evidence type="ECO:0000256" key="2">
    <source>
        <dbReference type="SAM" id="SignalP"/>
    </source>
</evidence>
<dbReference type="OrthoDB" id="5920234at2759"/>
<gene>
    <name evidence="3" type="ORF">Tcan_06418</name>
</gene>
<evidence type="ECO:0000256" key="1">
    <source>
        <dbReference type="SAM" id="MobiDB-lite"/>
    </source>
</evidence>
<feature type="signal peptide" evidence="2">
    <location>
        <begin position="1"/>
        <end position="20"/>
    </location>
</feature>
<feature type="compositionally biased region" description="Polar residues" evidence="1">
    <location>
        <begin position="293"/>
        <end position="313"/>
    </location>
</feature>
<dbReference type="Proteomes" id="UP000031036">
    <property type="component" value="Unassembled WGS sequence"/>
</dbReference>
<keyword evidence="2" id="KW-0732">Signal</keyword>
<name>A0A0B2W3C4_TOXCA</name>
<keyword evidence="4" id="KW-1185">Reference proteome</keyword>
<dbReference type="AlphaFoldDB" id="A0A0B2W3C4"/>
<dbReference type="EMBL" id="JPKZ01000228">
    <property type="protein sequence ID" value="KHN88483.1"/>
    <property type="molecule type" value="Genomic_DNA"/>
</dbReference>
<accession>A0A0B2W3C4</accession>
<organism evidence="3 4">
    <name type="scientific">Toxocara canis</name>
    <name type="common">Canine roundworm</name>
    <dbReference type="NCBI Taxonomy" id="6265"/>
    <lineage>
        <taxon>Eukaryota</taxon>
        <taxon>Metazoa</taxon>
        <taxon>Ecdysozoa</taxon>
        <taxon>Nematoda</taxon>
        <taxon>Chromadorea</taxon>
        <taxon>Rhabditida</taxon>
        <taxon>Spirurina</taxon>
        <taxon>Ascaridomorpha</taxon>
        <taxon>Ascaridoidea</taxon>
        <taxon>Toxocaridae</taxon>
        <taxon>Toxocara</taxon>
    </lineage>
</organism>
<comment type="caution">
    <text evidence="3">The sequence shown here is derived from an EMBL/GenBank/DDBJ whole genome shotgun (WGS) entry which is preliminary data.</text>
</comment>